<feature type="domain" description="DUF7890" evidence="1">
    <location>
        <begin position="92"/>
        <end position="139"/>
    </location>
</feature>
<evidence type="ECO:0000313" key="2">
    <source>
        <dbReference type="EMBL" id="CAI8582919.1"/>
    </source>
</evidence>
<dbReference type="EMBL" id="CATIWC010000259">
    <property type="protein sequence ID" value="CAI8582919.1"/>
    <property type="molecule type" value="Genomic_DNA"/>
</dbReference>
<gene>
    <name evidence="2" type="ORF">VFH_U003120</name>
</gene>
<evidence type="ECO:0000259" key="1">
    <source>
        <dbReference type="Pfam" id="PF25418"/>
    </source>
</evidence>
<reference evidence="2 3" key="1">
    <citation type="submission" date="2023-01" db="EMBL/GenBank/DDBJ databases">
        <authorList>
            <person name="Kreplak J."/>
        </authorList>
    </citation>
    <scope>NUCLEOTIDE SEQUENCE [LARGE SCALE GENOMIC DNA]</scope>
</reference>
<sequence>MIRTILFACHEFLNMKISEEKLKDTKVITYKNELANTKMRRKTVKKSVRFVDTERDALLEKEEKKELMNGKRSCNNDCSSGFDELGERERINIRIKVKMTKEEAAKFLSKFNNKEGEVLPFKDVSPQLVALPLHRFTIVST</sequence>
<name>A0AAV0YBS1_VICFA</name>
<organism evidence="2 3">
    <name type="scientific">Vicia faba</name>
    <name type="common">Broad bean</name>
    <name type="synonym">Faba vulgaris</name>
    <dbReference type="NCBI Taxonomy" id="3906"/>
    <lineage>
        <taxon>Eukaryota</taxon>
        <taxon>Viridiplantae</taxon>
        <taxon>Streptophyta</taxon>
        <taxon>Embryophyta</taxon>
        <taxon>Tracheophyta</taxon>
        <taxon>Spermatophyta</taxon>
        <taxon>Magnoliopsida</taxon>
        <taxon>eudicotyledons</taxon>
        <taxon>Gunneridae</taxon>
        <taxon>Pentapetalae</taxon>
        <taxon>rosids</taxon>
        <taxon>fabids</taxon>
        <taxon>Fabales</taxon>
        <taxon>Fabaceae</taxon>
        <taxon>Papilionoideae</taxon>
        <taxon>50 kb inversion clade</taxon>
        <taxon>NPAAA clade</taxon>
        <taxon>Hologalegina</taxon>
        <taxon>IRL clade</taxon>
        <taxon>Fabeae</taxon>
        <taxon>Vicia</taxon>
    </lineage>
</organism>
<dbReference type="PANTHER" id="PTHR36782:SF1">
    <property type="entry name" value="CALCIUM UNIPORTER PROTEIN"/>
    <property type="match status" value="1"/>
</dbReference>
<evidence type="ECO:0000313" key="3">
    <source>
        <dbReference type="Proteomes" id="UP001157006"/>
    </source>
</evidence>
<accession>A0AAV0YBS1</accession>
<proteinExistence type="predicted"/>
<keyword evidence="3" id="KW-1185">Reference proteome</keyword>
<comment type="caution">
    <text evidence="2">The sequence shown here is derived from an EMBL/GenBank/DDBJ whole genome shotgun (WGS) entry which is preliminary data.</text>
</comment>
<dbReference type="InterPro" id="IPR057212">
    <property type="entry name" value="DUF7890"/>
</dbReference>
<dbReference type="Proteomes" id="UP001157006">
    <property type="component" value="Unassembled WGS sequence"/>
</dbReference>
<dbReference type="Pfam" id="PF25418">
    <property type="entry name" value="DUF7890"/>
    <property type="match status" value="1"/>
</dbReference>
<protein>
    <recommendedName>
        <fullName evidence="1">DUF7890 domain-containing protein</fullName>
    </recommendedName>
</protein>
<dbReference type="AlphaFoldDB" id="A0AAV0YBS1"/>
<dbReference type="PANTHER" id="PTHR36782">
    <property type="entry name" value="BNAC03G62080D PROTEIN"/>
    <property type="match status" value="1"/>
</dbReference>